<dbReference type="Gene3D" id="3.40.640.10">
    <property type="entry name" value="Type I PLP-dependent aspartate aminotransferase-like (Major domain)"/>
    <property type="match status" value="1"/>
</dbReference>
<evidence type="ECO:0000313" key="11">
    <source>
        <dbReference type="Proteomes" id="UP000279470"/>
    </source>
</evidence>
<dbReference type="PROSITE" id="PS00595">
    <property type="entry name" value="AA_TRANSFER_CLASS_5"/>
    <property type="match status" value="1"/>
</dbReference>
<evidence type="ECO:0000256" key="6">
    <source>
        <dbReference type="ARBA" id="ARBA00050776"/>
    </source>
</evidence>
<dbReference type="NCBIfam" id="TIGR01979">
    <property type="entry name" value="sufS"/>
    <property type="match status" value="1"/>
</dbReference>
<evidence type="ECO:0000256" key="3">
    <source>
        <dbReference type="ARBA" id="ARBA00012239"/>
    </source>
</evidence>
<dbReference type="InterPro" id="IPR015421">
    <property type="entry name" value="PyrdxlP-dep_Trfase_major"/>
</dbReference>
<sequence length="398" mass="45113">MNIIRKDFPFFNQKDCITFLDSAASSQKPKCVIDKLLEFYSYNYANIHRGIYNLSSKATENFEKVRTNVAKFINSSSYKEIVFTKSATEGINLVAHSFGKKFINKGDEILISTMEHHSNIVPWQQLCKEKKAKLTVIPIKKTGDLDFIELEKIISTKVKIIAVTQMSNVFGSVVDIKKVVKIAKKYGAKVLIDACQSIAHMKIDVTDLDCDFLVFSSHKLYGPTGVGILYGKYDLLDYMDVYQTGGSMIEDVSFEKTTFLKSPHKFEAGTPQIAEVIAFGEAIDYLNSINLEKYWKEEEEIAKYIKTEIKKLDNFNIFEANQDTSIISITHKKAHHSDIGEILNKCNVAIRTGHHCAKPLMDYLKIPGTARISLGIYNNYEDAEKLITALNKFNKLFS</sequence>
<evidence type="ECO:0000313" key="10">
    <source>
        <dbReference type="EMBL" id="RST66957.1"/>
    </source>
</evidence>
<keyword evidence="11" id="KW-1185">Reference proteome</keyword>
<feature type="domain" description="Aminotransferase class V" evidence="9">
    <location>
        <begin position="19"/>
        <end position="386"/>
    </location>
</feature>
<evidence type="ECO:0000256" key="1">
    <source>
        <dbReference type="ARBA" id="ARBA00001933"/>
    </source>
</evidence>
<dbReference type="InterPro" id="IPR015424">
    <property type="entry name" value="PyrdxlP-dep_Trfase"/>
</dbReference>
<dbReference type="CDD" id="cd06453">
    <property type="entry name" value="SufS_like"/>
    <property type="match status" value="1"/>
</dbReference>
<name>A0A3S0A8E9_9RICK</name>
<evidence type="ECO:0000256" key="4">
    <source>
        <dbReference type="ARBA" id="ARBA00022679"/>
    </source>
</evidence>
<evidence type="ECO:0000259" key="9">
    <source>
        <dbReference type="Pfam" id="PF00266"/>
    </source>
</evidence>
<comment type="cofactor">
    <cofactor evidence="1 7">
        <name>pyridoxal 5'-phosphate</name>
        <dbReference type="ChEBI" id="CHEBI:597326"/>
    </cofactor>
</comment>
<comment type="catalytic activity">
    <reaction evidence="6 8">
        <text>(sulfur carrier)-H + L-cysteine = (sulfur carrier)-SH + L-alanine</text>
        <dbReference type="Rhea" id="RHEA:43892"/>
        <dbReference type="Rhea" id="RHEA-COMP:14737"/>
        <dbReference type="Rhea" id="RHEA-COMP:14739"/>
        <dbReference type="ChEBI" id="CHEBI:29917"/>
        <dbReference type="ChEBI" id="CHEBI:35235"/>
        <dbReference type="ChEBI" id="CHEBI:57972"/>
        <dbReference type="ChEBI" id="CHEBI:64428"/>
        <dbReference type="EC" id="2.8.1.7"/>
    </reaction>
</comment>
<evidence type="ECO:0000256" key="2">
    <source>
        <dbReference type="ARBA" id="ARBA00010447"/>
    </source>
</evidence>
<dbReference type="Proteomes" id="UP000279470">
    <property type="component" value="Unassembled WGS sequence"/>
</dbReference>
<proteinExistence type="inferred from homology"/>
<dbReference type="Gene3D" id="3.90.1150.10">
    <property type="entry name" value="Aspartate Aminotransferase, domain 1"/>
    <property type="match status" value="1"/>
</dbReference>
<dbReference type="AlphaFoldDB" id="A0A3S0A8E9"/>
<protein>
    <recommendedName>
        <fullName evidence="3 8">Cysteine desulfurase</fullName>
        <ecNumber evidence="3 8">2.8.1.7</ecNumber>
    </recommendedName>
</protein>
<dbReference type="PANTHER" id="PTHR43586:SF8">
    <property type="entry name" value="CYSTEINE DESULFURASE 1, CHLOROPLASTIC"/>
    <property type="match status" value="1"/>
</dbReference>
<dbReference type="EC" id="2.8.1.7" evidence="3 8"/>
<evidence type="ECO:0000256" key="5">
    <source>
        <dbReference type="ARBA" id="ARBA00022898"/>
    </source>
</evidence>
<dbReference type="GO" id="GO:0006534">
    <property type="term" value="P:cysteine metabolic process"/>
    <property type="evidence" value="ECO:0007669"/>
    <property type="project" value="UniProtKB-UniRule"/>
</dbReference>
<gene>
    <name evidence="10" type="primary">sufS</name>
    <name evidence="10" type="ORF">EIC27_03400</name>
</gene>
<dbReference type="RefSeq" id="WP_126044739.1">
    <property type="nucleotide sequence ID" value="NZ_RXFM01000038.1"/>
</dbReference>
<evidence type="ECO:0000256" key="8">
    <source>
        <dbReference type="RuleBase" id="RU004506"/>
    </source>
</evidence>
<dbReference type="InterPro" id="IPR010970">
    <property type="entry name" value="Cys_dSase_SufS"/>
</dbReference>
<comment type="similarity">
    <text evidence="2 8">Belongs to the class-V pyridoxal-phosphate-dependent aminotransferase family. Csd subfamily.</text>
</comment>
<dbReference type="EMBL" id="RXFM01000038">
    <property type="protein sequence ID" value="RST66957.1"/>
    <property type="molecule type" value="Genomic_DNA"/>
</dbReference>
<dbReference type="GO" id="GO:0031071">
    <property type="term" value="F:cysteine desulfurase activity"/>
    <property type="evidence" value="ECO:0007669"/>
    <property type="project" value="UniProtKB-UniRule"/>
</dbReference>
<reference evidence="11" key="1">
    <citation type="submission" date="2018-11" db="EMBL/GenBank/DDBJ databases">
        <title>Phylogenetic, genomic, and biogeographic characterization of a novel and ubiquitous marine invertebrate-associated Rickettsiales parasite, Candidatus Marinoinvertebrata rohwerii, gen. nov., sp. nov.</title>
        <authorList>
            <person name="Klinges J.G."/>
            <person name="Rosales S.M."/>
            <person name="Mcminds R."/>
            <person name="Shaver E.C."/>
            <person name="Shantz A."/>
            <person name="Peters E.C."/>
            <person name="Burkepile D.E."/>
            <person name="Silliman B.R."/>
            <person name="Vega Thurber R.L."/>
        </authorList>
    </citation>
    <scope>NUCLEOTIDE SEQUENCE [LARGE SCALE GENOMIC DNA]</scope>
    <source>
        <strain evidence="11">a_cerv_44</strain>
    </source>
</reference>
<organism evidence="10 11">
    <name type="scientific">Candidatus Aquarickettsia rohweri</name>
    <dbReference type="NCBI Taxonomy" id="2602574"/>
    <lineage>
        <taxon>Bacteria</taxon>
        <taxon>Pseudomonadati</taxon>
        <taxon>Pseudomonadota</taxon>
        <taxon>Alphaproteobacteria</taxon>
        <taxon>Rickettsiales</taxon>
        <taxon>Candidatus Midichloriaceae</taxon>
        <taxon>Candidatus Aquarickettsia</taxon>
    </lineage>
</organism>
<evidence type="ECO:0000256" key="7">
    <source>
        <dbReference type="RuleBase" id="RU004504"/>
    </source>
</evidence>
<keyword evidence="4 8" id="KW-0808">Transferase</keyword>
<dbReference type="Pfam" id="PF00266">
    <property type="entry name" value="Aminotran_5"/>
    <property type="match status" value="1"/>
</dbReference>
<dbReference type="PANTHER" id="PTHR43586">
    <property type="entry name" value="CYSTEINE DESULFURASE"/>
    <property type="match status" value="1"/>
</dbReference>
<comment type="function">
    <text evidence="8">Catalyzes the removal of elemental sulfur and selenium atoms from L-cysteine, L-cystine, L-selenocysteine, and L-selenocystine to produce L-alanine.</text>
</comment>
<dbReference type="InterPro" id="IPR020578">
    <property type="entry name" value="Aminotrans_V_PyrdxlP_BS"/>
</dbReference>
<dbReference type="GO" id="GO:0030170">
    <property type="term" value="F:pyridoxal phosphate binding"/>
    <property type="evidence" value="ECO:0007669"/>
    <property type="project" value="UniProtKB-UniRule"/>
</dbReference>
<dbReference type="InterPro" id="IPR000192">
    <property type="entry name" value="Aminotrans_V_dom"/>
</dbReference>
<dbReference type="SUPFAM" id="SSF53383">
    <property type="entry name" value="PLP-dependent transferases"/>
    <property type="match status" value="1"/>
</dbReference>
<accession>A0A3S0A8E9</accession>
<dbReference type="OrthoDB" id="9808002at2"/>
<comment type="caution">
    <text evidence="10">The sequence shown here is derived from an EMBL/GenBank/DDBJ whole genome shotgun (WGS) entry which is preliminary data.</text>
</comment>
<keyword evidence="5 8" id="KW-0663">Pyridoxal phosphate</keyword>
<dbReference type="InterPro" id="IPR015422">
    <property type="entry name" value="PyrdxlP-dep_Trfase_small"/>
</dbReference>